<dbReference type="EMBL" id="KI925455">
    <property type="protein sequence ID" value="ETW85969.1"/>
    <property type="molecule type" value="Genomic_DNA"/>
</dbReference>
<proteinExistence type="predicted"/>
<dbReference type="GeneID" id="20669869"/>
<dbReference type="AlphaFoldDB" id="W4KJT9"/>
<dbReference type="RefSeq" id="XP_009542766.1">
    <property type="nucleotide sequence ID" value="XM_009544471.1"/>
</dbReference>
<protein>
    <submittedName>
        <fullName evidence="2">Uncharacterized protein</fullName>
    </submittedName>
</protein>
<reference evidence="2 3" key="1">
    <citation type="journal article" date="2012" name="New Phytol.">
        <title>Insight into trade-off between wood decay and parasitism from the genome of a fungal forest pathogen.</title>
        <authorList>
            <person name="Olson A."/>
            <person name="Aerts A."/>
            <person name="Asiegbu F."/>
            <person name="Belbahri L."/>
            <person name="Bouzid O."/>
            <person name="Broberg A."/>
            <person name="Canback B."/>
            <person name="Coutinho P.M."/>
            <person name="Cullen D."/>
            <person name="Dalman K."/>
            <person name="Deflorio G."/>
            <person name="van Diepen L.T."/>
            <person name="Dunand C."/>
            <person name="Duplessis S."/>
            <person name="Durling M."/>
            <person name="Gonthier P."/>
            <person name="Grimwood J."/>
            <person name="Fossdal C.G."/>
            <person name="Hansson D."/>
            <person name="Henrissat B."/>
            <person name="Hietala A."/>
            <person name="Himmelstrand K."/>
            <person name="Hoffmeister D."/>
            <person name="Hogberg N."/>
            <person name="James T.Y."/>
            <person name="Karlsson M."/>
            <person name="Kohler A."/>
            <person name="Kues U."/>
            <person name="Lee Y.H."/>
            <person name="Lin Y.C."/>
            <person name="Lind M."/>
            <person name="Lindquist E."/>
            <person name="Lombard V."/>
            <person name="Lucas S."/>
            <person name="Lunden K."/>
            <person name="Morin E."/>
            <person name="Murat C."/>
            <person name="Park J."/>
            <person name="Raffaello T."/>
            <person name="Rouze P."/>
            <person name="Salamov A."/>
            <person name="Schmutz J."/>
            <person name="Solheim H."/>
            <person name="Stahlberg J."/>
            <person name="Velez H."/>
            <person name="de Vries R.P."/>
            <person name="Wiebenga A."/>
            <person name="Woodward S."/>
            <person name="Yakovlev I."/>
            <person name="Garbelotto M."/>
            <person name="Martin F."/>
            <person name="Grigoriev I.V."/>
            <person name="Stenlid J."/>
        </authorList>
    </citation>
    <scope>NUCLEOTIDE SEQUENCE [LARGE SCALE GENOMIC DNA]</scope>
    <source>
        <strain evidence="2 3">TC 32-1</strain>
    </source>
</reference>
<evidence type="ECO:0000256" key="1">
    <source>
        <dbReference type="SAM" id="MobiDB-lite"/>
    </source>
</evidence>
<feature type="compositionally biased region" description="Basic and acidic residues" evidence="1">
    <location>
        <begin position="94"/>
        <end position="103"/>
    </location>
</feature>
<organism evidence="2 3">
    <name type="scientific">Heterobasidion irregulare (strain TC 32-1)</name>
    <dbReference type="NCBI Taxonomy" id="747525"/>
    <lineage>
        <taxon>Eukaryota</taxon>
        <taxon>Fungi</taxon>
        <taxon>Dikarya</taxon>
        <taxon>Basidiomycota</taxon>
        <taxon>Agaricomycotina</taxon>
        <taxon>Agaricomycetes</taxon>
        <taxon>Russulales</taxon>
        <taxon>Bondarzewiaceae</taxon>
        <taxon>Heterobasidion</taxon>
        <taxon>Heterobasidion annosum species complex</taxon>
    </lineage>
</organism>
<sequence>MPQTPTLPGQLVPPNSVQGSWLKGHVAQLCGLNHDRYASECLWAVIYPTPRNADLCKFSQLSRQSARELRLKGSRATGKTRLLGLRKVRWHPSVARDIDKSGNERAAGSHYRSPQRV</sequence>
<dbReference type="HOGENOM" id="CLU_2085127_0_0_1"/>
<accession>W4KJT9</accession>
<dbReference type="Proteomes" id="UP000030671">
    <property type="component" value="Unassembled WGS sequence"/>
</dbReference>
<evidence type="ECO:0000313" key="3">
    <source>
        <dbReference type="Proteomes" id="UP000030671"/>
    </source>
</evidence>
<evidence type="ECO:0000313" key="2">
    <source>
        <dbReference type="EMBL" id="ETW85969.1"/>
    </source>
</evidence>
<feature type="region of interest" description="Disordered" evidence="1">
    <location>
        <begin position="94"/>
        <end position="117"/>
    </location>
</feature>
<dbReference type="InParanoid" id="W4KJT9"/>
<name>W4KJT9_HETIT</name>
<gene>
    <name evidence="2" type="ORF">HETIRDRAFT_311418</name>
</gene>
<dbReference type="KEGG" id="hir:HETIRDRAFT_311418"/>
<keyword evidence="3" id="KW-1185">Reference proteome</keyword>